<keyword evidence="11" id="KW-0675">Receptor</keyword>
<evidence type="ECO:0000256" key="4">
    <source>
        <dbReference type="ARBA" id="ARBA00022692"/>
    </source>
</evidence>
<evidence type="ECO:0000256" key="6">
    <source>
        <dbReference type="ARBA" id="ARBA00023004"/>
    </source>
</evidence>
<dbReference type="EMBL" id="MLJW01000037">
    <property type="protein sequence ID" value="OIR07436.1"/>
    <property type="molecule type" value="Genomic_DNA"/>
</dbReference>
<keyword evidence="3" id="KW-0410">Iron transport</keyword>
<feature type="domain" description="TonB-dependent receptor plug" evidence="10">
    <location>
        <begin position="85"/>
        <end position="186"/>
    </location>
</feature>
<dbReference type="InterPro" id="IPR037066">
    <property type="entry name" value="Plug_dom_sf"/>
</dbReference>
<dbReference type="InterPro" id="IPR039426">
    <property type="entry name" value="TonB-dep_rcpt-like"/>
</dbReference>
<evidence type="ECO:0000256" key="7">
    <source>
        <dbReference type="ARBA" id="ARBA00023065"/>
    </source>
</evidence>
<evidence type="ECO:0000256" key="3">
    <source>
        <dbReference type="ARBA" id="ARBA00022496"/>
    </source>
</evidence>
<organism evidence="11">
    <name type="scientific">mine drainage metagenome</name>
    <dbReference type="NCBI Taxonomy" id="410659"/>
    <lineage>
        <taxon>unclassified sequences</taxon>
        <taxon>metagenomes</taxon>
        <taxon>ecological metagenomes</taxon>
    </lineage>
</organism>
<dbReference type="PANTHER" id="PTHR32552">
    <property type="entry name" value="FERRICHROME IRON RECEPTOR-RELATED"/>
    <property type="match status" value="1"/>
</dbReference>
<evidence type="ECO:0000256" key="8">
    <source>
        <dbReference type="ARBA" id="ARBA00023136"/>
    </source>
</evidence>
<dbReference type="AlphaFoldDB" id="A0A1J5T0Q9"/>
<proteinExistence type="predicted"/>
<comment type="subcellular location">
    <subcellularLocation>
        <location evidence="1">Cell outer membrane</location>
        <topology evidence="1">Multi-pass membrane protein</topology>
    </subcellularLocation>
</comment>
<reference evidence="11" key="1">
    <citation type="submission" date="2016-10" db="EMBL/GenBank/DDBJ databases">
        <title>Sequence of Gallionella enrichment culture.</title>
        <authorList>
            <person name="Poehlein A."/>
            <person name="Muehling M."/>
            <person name="Daniel R."/>
        </authorList>
    </citation>
    <scope>NUCLEOTIDE SEQUENCE</scope>
</reference>
<evidence type="ECO:0000256" key="5">
    <source>
        <dbReference type="ARBA" id="ARBA00022729"/>
    </source>
</evidence>
<evidence type="ECO:0000256" key="9">
    <source>
        <dbReference type="ARBA" id="ARBA00023237"/>
    </source>
</evidence>
<gene>
    <name evidence="11" type="primary">fpvA_1</name>
    <name evidence="11" type="ORF">GALL_103950</name>
</gene>
<dbReference type="Pfam" id="PF07715">
    <property type="entry name" value="Plug"/>
    <property type="match status" value="1"/>
</dbReference>
<keyword evidence="8" id="KW-0472">Membrane</keyword>
<keyword evidence="6" id="KW-0408">Iron</keyword>
<keyword evidence="9" id="KW-0998">Cell outer membrane</keyword>
<keyword evidence="5" id="KW-0732">Signal</keyword>
<dbReference type="InterPro" id="IPR036942">
    <property type="entry name" value="Beta-barrel_TonB_sf"/>
</dbReference>
<dbReference type="GO" id="GO:0015344">
    <property type="term" value="F:siderophore uptake transmembrane transporter activity"/>
    <property type="evidence" value="ECO:0007669"/>
    <property type="project" value="TreeGrafter"/>
</dbReference>
<evidence type="ECO:0000313" key="11">
    <source>
        <dbReference type="EMBL" id="OIR07436.1"/>
    </source>
</evidence>
<comment type="caution">
    <text evidence="11">The sequence shown here is derived from an EMBL/GenBank/DDBJ whole genome shotgun (WGS) entry which is preliminary data.</text>
</comment>
<dbReference type="PANTHER" id="PTHR32552:SF68">
    <property type="entry name" value="FERRICHROME OUTER MEMBRANE TRANSPORTER_PHAGE RECEPTOR"/>
    <property type="match status" value="1"/>
</dbReference>
<protein>
    <submittedName>
        <fullName evidence="11">Ferripyoverdine receptor</fullName>
    </submittedName>
</protein>
<sequence>MNYPKPTSEPRGRSALPRMTAVLAFLMAAGAAFAQTATTDATAAAGSSTNQDEVVKLSPFTVSSQQDEGYRASNSIAGTRSNTPIKDIPLNIQVFTKDLADDLHITNQVDLERYNAALVNGGADIRSDNPIQQAYNGFLFRGFVQNWGLRDGIREYDPVDMIGVSRVELVKGPAAPLYGLTYPGGVMNVITKDVDFRRNFADLGLTLSSYGERRATLDANVSGKTGSGTLGVRYSAAYAETHDDRQHSGGRVRFNQVVMNWHPLQGTEIKFLAENGYRSKPNGLGYFSHGETDSQGNALGNGSDIPLQIVHPNIPWSWNWATGNNRTIDTHLYRATVTQNIGDNLVVTAYAQSSTRLNVDSNGWDAAGGGGSAASWDMGFSSQGGFASGWMTLPNGQEVIRMGYHYRDWQNAMKSYGATALYKLNFDVIKNTFTVGGAAWKELFHTHKWISPGNTTNLWDIPVASGVDLSVPANPPADYFPDLSQWSHENNSNDYYFASWQGSLLNDRLHINASVNRTNLKLVQWGDGYASTVPKTTIQKKTSPMIGAIYQITNGVSVFYVHSTSLFPTTDKNSFGTQMPPVVGTSNEGGVKLELLNGKISGTISYYDINEVGGSQTDSSANNMNTQIWDSLTPAQRLVQFPGKTRNDLLGDLVPGGKQESKGLEADLVLQPTPEWQIMLSYANNDEKVVTSLNPATIGQSTAGHIKDQWAMLTKYTFRDGSMKGLYLGLGMQAAGRALQDYNVPGGRYNPSTFYAETFAGYRFKAGGYNQYLQLNVKNLTRQDEYVGWQATGSASVYATQRYRVGTPVTWALTYGIDF</sequence>
<name>A0A1J5T0Q9_9ZZZZ</name>
<keyword evidence="4" id="KW-0812">Transmembrane</keyword>
<dbReference type="InterPro" id="IPR012910">
    <property type="entry name" value="Plug_dom"/>
</dbReference>
<accession>A0A1J5T0Q9</accession>
<evidence type="ECO:0000256" key="1">
    <source>
        <dbReference type="ARBA" id="ARBA00004571"/>
    </source>
</evidence>
<dbReference type="GO" id="GO:0009279">
    <property type="term" value="C:cell outer membrane"/>
    <property type="evidence" value="ECO:0007669"/>
    <property type="project" value="UniProtKB-SubCell"/>
</dbReference>
<dbReference type="Gene3D" id="2.170.130.10">
    <property type="entry name" value="TonB-dependent receptor, plug domain"/>
    <property type="match status" value="1"/>
</dbReference>
<evidence type="ECO:0000256" key="2">
    <source>
        <dbReference type="ARBA" id="ARBA00022448"/>
    </source>
</evidence>
<evidence type="ECO:0000259" key="10">
    <source>
        <dbReference type="Pfam" id="PF07715"/>
    </source>
</evidence>
<keyword evidence="7" id="KW-0406">Ion transport</keyword>
<dbReference type="SUPFAM" id="SSF56935">
    <property type="entry name" value="Porins"/>
    <property type="match status" value="1"/>
</dbReference>
<dbReference type="Gene3D" id="2.40.170.20">
    <property type="entry name" value="TonB-dependent receptor, beta-barrel domain"/>
    <property type="match status" value="1"/>
</dbReference>
<keyword evidence="2" id="KW-0813">Transport</keyword>